<sequence length="31" mass="3376">MKFGKVCYCHRHFASLRSCSVSSGLSRASVA</sequence>
<dbReference type="EMBL" id="GBRH01273555">
    <property type="protein sequence ID" value="JAD24340.1"/>
    <property type="molecule type" value="Transcribed_RNA"/>
</dbReference>
<proteinExistence type="predicted"/>
<name>A0A0A8YGC6_ARUDO</name>
<evidence type="ECO:0000313" key="1">
    <source>
        <dbReference type="EMBL" id="JAD24340.1"/>
    </source>
</evidence>
<organism evidence="1">
    <name type="scientific">Arundo donax</name>
    <name type="common">Giant reed</name>
    <name type="synonym">Donax arundinaceus</name>
    <dbReference type="NCBI Taxonomy" id="35708"/>
    <lineage>
        <taxon>Eukaryota</taxon>
        <taxon>Viridiplantae</taxon>
        <taxon>Streptophyta</taxon>
        <taxon>Embryophyta</taxon>
        <taxon>Tracheophyta</taxon>
        <taxon>Spermatophyta</taxon>
        <taxon>Magnoliopsida</taxon>
        <taxon>Liliopsida</taxon>
        <taxon>Poales</taxon>
        <taxon>Poaceae</taxon>
        <taxon>PACMAD clade</taxon>
        <taxon>Arundinoideae</taxon>
        <taxon>Arundineae</taxon>
        <taxon>Arundo</taxon>
    </lineage>
</organism>
<dbReference type="AlphaFoldDB" id="A0A0A8YGC6"/>
<accession>A0A0A8YGC6</accession>
<reference evidence="1" key="1">
    <citation type="submission" date="2014-09" db="EMBL/GenBank/DDBJ databases">
        <authorList>
            <person name="Magalhaes I.L.F."/>
            <person name="Oliveira U."/>
            <person name="Santos F.R."/>
            <person name="Vidigal T.H.D.A."/>
            <person name="Brescovit A.D."/>
            <person name="Santos A.J."/>
        </authorList>
    </citation>
    <scope>NUCLEOTIDE SEQUENCE</scope>
    <source>
        <tissue evidence="1">Shoot tissue taken approximately 20 cm above the soil surface</tissue>
    </source>
</reference>
<reference evidence="1" key="2">
    <citation type="journal article" date="2015" name="Data Brief">
        <title>Shoot transcriptome of the giant reed, Arundo donax.</title>
        <authorList>
            <person name="Barrero R.A."/>
            <person name="Guerrero F.D."/>
            <person name="Moolhuijzen P."/>
            <person name="Goolsby J.A."/>
            <person name="Tidwell J."/>
            <person name="Bellgard S.E."/>
            <person name="Bellgard M.I."/>
        </authorList>
    </citation>
    <scope>NUCLEOTIDE SEQUENCE</scope>
    <source>
        <tissue evidence="1">Shoot tissue taken approximately 20 cm above the soil surface</tissue>
    </source>
</reference>
<protein>
    <submittedName>
        <fullName evidence="1">Uncharacterized protein</fullName>
    </submittedName>
</protein>